<dbReference type="InterPro" id="IPR038727">
    <property type="entry name" value="NadR/Ttd14_AAA_dom"/>
</dbReference>
<dbReference type="Proteomes" id="UP000199545">
    <property type="component" value="Unassembled WGS sequence"/>
</dbReference>
<dbReference type="GO" id="GO:0050262">
    <property type="term" value="F:ribosylnicotinamide kinase activity"/>
    <property type="evidence" value="ECO:0007669"/>
    <property type="project" value="InterPro"/>
</dbReference>
<dbReference type="PANTHER" id="PTHR37512">
    <property type="entry name" value="TRIFUNCTIONAL NAD BIOSYNTHESIS/REGULATOR PROTEIN NADR"/>
    <property type="match status" value="1"/>
</dbReference>
<dbReference type="GO" id="GO:0000309">
    <property type="term" value="F:nicotinamide-nucleotide adenylyltransferase activity"/>
    <property type="evidence" value="ECO:0007669"/>
    <property type="project" value="InterPro"/>
</dbReference>
<dbReference type="InterPro" id="IPR004821">
    <property type="entry name" value="Cyt_trans-like"/>
</dbReference>
<dbReference type="InterPro" id="IPR014729">
    <property type="entry name" value="Rossmann-like_a/b/a_fold"/>
</dbReference>
<evidence type="ECO:0000313" key="4">
    <source>
        <dbReference type="Proteomes" id="UP000199545"/>
    </source>
</evidence>
<dbReference type="OrthoDB" id="9802794at2"/>
<dbReference type="RefSeq" id="WP_093230701.1">
    <property type="nucleotide sequence ID" value="NZ_FORR01000012.1"/>
</dbReference>
<dbReference type="InterPro" id="IPR052735">
    <property type="entry name" value="NAD_biosynth-regulator"/>
</dbReference>
<sequence>MKKVGFFGGKFLPLHMGHVYVITKAACMVEELYVILSYSKSRDSLLCQAGRIPDLPHSVRLQWLTTVTRDMENVKVLAVEDDAPSDETYDWEKGAYEIKKAIGKPIDVVFSSEHSYDPIFKRLYPDAEHVVIDSDRSHYPVSGTAIRKHGPYRYWDYIPNAVKSYFVKKVAIVGTESCGKSTLTRYLAQIYGTTYVEEYGRTICEEIGGCDGIINEEHFKEIVFGHKYMEYQKVKEANKVLFIDSEAVVSQYYAELYLGYPCSWIEGAILAQNYDLYLYLEPDVPWIDDGFRVHGDEKIRQCNNEKLKQMFQERNIPIVTIRGSYLERLEQAKRAVDQLLFG</sequence>
<dbReference type="InterPro" id="IPR016429">
    <property type="entry name" value="NAD_NadR"/>
</dbReference>
<accession>A0A1I3SAM8</accession>
<evidence type="ECO:0000313" key="3">
    <source>
        <dbReference type="EMBL" id="SFJ55450.1"/>
    </source>
</evidence>
<dbReference type="EMBL" id="FORR01000012">
    <property type="protein sequence ID" value="SFJ55450.1"/>
    <property type="molecule type" value="Genomic_DNA"/>
</dbReference>
<dbReference type="GO" id="GO:0009435">
    <property type="term" value="P:NAD+ biosynthetic process"/>
    <property type="evidence" value="ECO:0007669"/>
    <property type="project" value="InterPro"/>
</dbReference>
<dbReference type="NCBIfam" id="TIGR00125">
    <property type="entry name" value="cyt_tran_rel"/>
    <property type="match status" value="1"/>
</dbReference>
<feature type="binding site" evidence="1">
    <location>
        <begin position="111"/>
        <end position="113"/>
    </location>
    <ligand>
        <name>NAD(+)</name>
        <dbReference type="ChEBI" id="CHEBI:57540"/>
        <label>1</label>
    </ligand>
</feature>
<dbReference type="Pfam" id="PF13521">
    <property type="entry name" value="AAA_28"/>
    <property type="match status" value="1"/>
</dbReference>
<evidence type="ECO:0000256" key="1">
    <source>
        <dbReference type="PIRSR" id="PIRSR004776-1"/>
    </source>
</evidence>
<keyword evidence="4" id="KW-1185">Reference proteome</keyword>
<dbReference type="Gene3D" id="3.40.50.620">
    <property type="entry name" value="HUPs"/>
    <property type="match status" value="1"/>
</dbReference>
<feature type="binding site" evidence="1">
    <location>
        <position position="15"/>
    </location>
    <ligand>
        <name>NAD(+)</name>
        <dbReference type="ChEBI" id="CHEBI:57540"/>
        <label>1</label>
    </ligand>
</feature>
<dbReference type="SUPFAM" id="SSF52374">
    <property type="entry name" value="Nucleotidylyl transferase"/>
    <property type="match status" value="1"/>
</dbReference>
<keyword evidence="1" id="KW-0547">Nucleotide-binding</keyword>
<feature type="binding site" evidence="1">
    <location>
        <position position="42"/>
    </location>
    <ligand>
        <name>NAD(+)</name>
        <dbReference type="ChEBI" id="CHEBI:57540"/>
        <label>1</label>
    </ligand>
</feature>
<dbReference type="SUPFAM" id="SSF52540">
    <property type="entry name" value="P-loop containing nucleoside triphosphate hydrolases"/>
    <property type="match status" value="1"/>
</dbReference>
<feature type="binding site" evidence="1">
    <location>
        <begin position="228"/>
        <end position="231"/>
    </location>
    <ligand>
        <name>NAD(+)</name>
        <dbReference type="ChEBI" id="CHEBI:57540"/>
        <label>2</label>
    </ligand>
</feature>
<dbReference type="PIRSF" id="PIRSF004776">
    <property type="entry name" value="NadR_NMNAT/RNK"/>
    <property type="match status" value="1"/>
</dbReference>
<dbReference type="GO" id="GO:0000166">
    <property type="term" value="F:nucleotide binding"/>
    <property type="evidence" value="ECO:0007669"/>
    <property type="project" value="UniProtKB-KW"/>
</dbReference>
<dbReference type="Gene3D" id="3.40.50.300">
    <property type="entry name" value="P-loop containing nucleotide triphosphate hydrolases"/>
    <property type="match status" value="1"/>
</dbReference>
<proteinExistence type="predicted"/>
<dbReference type="AlphaFoldDB" id="A0A1I3SAM8"/>
<organism evidence="3 4">
    <name type="scientific">Thermoflavimicrobium dichotomicum</name>
    <dbReference type="NCBI Taxonomy" id="46223"/>
    <lineage>
        <taxon>Bacteria</taxon>
        <taxon>Bacillati</taxon>
        <taxon>Bacillota</taxon>
        <taxon>Bacilli</taxon>
        <taxon>Bacillales</taxon>
        <taxon>Thermoactinomycetaceae</taxon>
        <taxon>Thermoflavimicrobium</taxon>
    </lineage>
</organism>
<reference evidence="3 4" key="1">
    <citation type="submission" date="2016-10" db="EMBL/GenBank/DDBJ databases">
        <authorList>
            <person name="de Groot N.N."/>
        </authorList>
    </citation>
    <scope>NUCLEOTIDE SEQUENCE [LARGE SCALE GENOMIC DNA]</scope>
    <source>
        <strain evidence="3 4">DSM 44778</strain>
    </source>
</reference>
<gene>
    <name evidence="3" type="ORF">SAMN05421852_11284</name>
</gene>
<name>A0A1I3SAM8_9BACL</name>
<dbReference type="NCBIfam" id="NF005988">
    <property type="entry name" value="PRK08099.1"/>
    <property type="match status" value="1"/>
</dbReference>
<feature type="domain" description="NadR/Ttd14 AAA" evidence="2">
    <location>
        <begin position="169"/>
        <end position="328"/>
    </location>
</feature>
<dbReference type="PANTHER" id="PTHR37512:SF1">
    <property type="entry name" value="NADR_TTD14 AAA DOMAIN-CONTAINING PROTEIN"/>
    <property type="match status" value="1"/>
</dbReference>
<dbReference type="InterPro" id="IPR027417">
    <property type="entry name" value="P-loop_NTPase"/>
</dbReference>
<dbReference type="STRING" id="46223.SAMN05421852_11284"/>
<protein>
    <submittedName>
        <fullName evidence="3">HTH-type transcriptional regulator, transcriptional repressor of NAD biosynthesis genes</fullName>
    </submittedName>
</protein>
<evidence type="ECO:0000259" key="2">
    <source>
        <dbReference type="Pfam" id="PF13521"/>
    </source>
</evidence>